<evidence type="ECO:0000313" key="2">
    <source>
        <dbReference type="Proteomes" id="UP001215598"/>
    </source>
</evidence>
<reference evidence="1" key="1">
    <citation type="submission" date="2023-03" db="EMBL/GenBank/DDBJ databases">
        <title>Massive genome expansion in bonnet fungi (Mycena s.s.) driven by repeated elements and novel gene families across ecological guilds.</title>
        <authorList>
            <consortium name="Lawrence Berkeley National Laboratory"/>
            <person name="Harder C.B."/>
            <person name="Miyauchi S."/>
            <person name="Viragh M."/>
            <person name="Kuo A."/>
            <person name="Thoen E."/>
            <person name="Andreopoulos B."/>
            <person name="Lu D."/>
            <person name="Skrede I."/>
            <person name="Drula E."/>
            <person name="Henrissat B."/>
            <person name="Morin E."/>
            <person name="Kohler A."/>
            <person name="Barry K."/>
            <person name="LaButti K."/>
            <person name="Morin E."/>
            <person name="Salamov A."/>
            <person name="Lipzen A."/>
            <person name="Mereny Z."/>
            <person name="Hegedus B."/>
            <person name="Baldrian P."/>
            <person name="Stursova M."/>
            <person name="Weitz H."/>
            <person name="Taylor A."/>
            <person name="Grigoriev I.V."/>
            <person name="Nagy L.G."/>
            <person name="Martin F."/>
            <person name="Kauserud H."/>
        </authorList>
    </citation>
    <scope>NUCLEOTIDE SEQUENCE</scope>
    <source>
        <strain evidence="1">CBHHK182m</strain>
    </source>
</reference>
<proteinExistence type="predicted"/>
<accession>A0AAD7JKH7</accession>
<evidence type="ECO:0000313" key="1">
    <source>
        <dbReference type="EMBL" id="KAJ7765239.1"/>
    </source>
</evidence>
<name>A0AAD7JKH7_9AGAR</name>
<dbReference type="AlphaFoldDB" id="A0AAD7JKH7"/>
<dbReference type="EMBL" id="JARKIB010000026">
    <property type="protein sequence ID" value="KAJ7765239.1"/>
    <property type="molecule type" value="Genomic_DNA"/>
</dbReference>
<sequence>MSLIARPHSAVQRVLALWPLSTTDIASEDTSQETHYAAYTAANQAFAERIKSHLIPCYHFLLLPRLLRLLIPDAHDSLVIGLSVRM</sequence>
<protein>
    <submittedName>
        <fullName evidence="1">Uncharacterized protein</fullName>
    </submittedName>
</protein>
<organism evidence="1 2">
    <name type="scientific">Mycena metata</name>
    <dbReference type="NCBI Taxonomy" id="1033252"/>
    <lineage>
        <taxon>Eukaryota</taxon>
        <taxon>Fungi</taxon>
        <taxon>Dikarya</taxon>
        <taxon>Basidiomycota</taxon>
        <taxon>Agaricomycotina</taxon>
        <taxon>Agaricomycetes</taxon>
        <taxon>Agaricomycetidae</taxon>
        <taxon>Agaricales</taxon>
        <taxon>Marasmiineae</taxon>
        <taxon>Mycenaceae</taxon>
        <taxon>Mycena</taxon>
    </lineage>
</organism>
<keyword evidence="2" id="KW-1185">Reference proteome</keyword>
<gene>
    <name evidence="1" type="ORF">B0H16DRAFT_1717790</name>
</gene>
<comment type="caution">
    <text evidence="1">The sequence shown here is derived from an EMBL/GenBank/DDBJ whole genome shotgun (WGS) entry which is preliminary data.</text>
</comment>
<dbReference type="Gene3D" id="3.40.50.2000">
    <property type="entry name" value="Glycogen Phosphorylase B"/>
    <property type="match status" value="1"/>
</dbReference>
<dbReference type="Proteomes" id="UP001215598">
    <property type="component" value="Unassembled WGS sequence"/>
</dbReference>